<dbReference type="Proteomes" id="UP001422759">
    <property type="component" value="Unassembled WGS sequence"/>
</dbReference>
<evidence type="ECO:0000256" key="4">
    <source>
        <dbReference type="PROSITE-ProRule" id="PRU00335"/>
    </source>
</evidence>
<evidence type="ECO:0000259" key="6">
    <source>
        <dbReference type="PROSITE" id="PS50977"/>
    </source>
</evidence>
<sequence>MSETEGRTVEARTTVAPQQQRSREKVARILAAAGQLLETRPYAELGTKLIAAEAGVSVGVLYRFFPDKEAIVASLMRDWLERFVVICEEITGGPLPEDPHAFHAALIDAYAAFYRQEPGFRQVWLQGAGLPSLQDEGDANDRQLAELVHEVRVRRYGTPDTPETRRRTLLAVVLVGNLLNQAFRTDPQGDPDILAEAVVLVDRYFQESARA</sequence>
<feature type="DNA-binding region" description="H-T-H motif" evidence="4">
    <location>
        <begin position="46"/>
        <end position="65"/>
    </location>
</feature>
<dbReference type="PROSITE" id="PS50977">
    <property type="entry name" value="HTH_TETR_2"/>
    <property type="match status" value="1"/>
</dbReference>
<dbReference type="InterPro" id="IPR041674">
    <property type="entry name" value="TetR_C_22"/>
</dbReference>
<evidence type="ECO:0000256" key="1">
    <source>
        <dbReference type="ARBA" id="ARBA00023015"/>
    </source>
</evidence>
<feature type="domain" description="HTH tetR-type" evidence="6">
    <location>
        <begin position="23"/>
        <end position="83"/>
    </location>
</feature>
<accession>A0ABN2ZM28</accession>
<comment type="caution">
    <text evidence="7">The sequence shown here is derived from an EMBL/GenBank/DDBJ whole genome shotgun (WGS) entry which is preliminary data.</text>
</comment>
<dbReference type="InterPro" id="IPR001647">
    <property type="entry name" value="HTH_TetR"/>
</dbReference>
<keyword evidence="1" id="KW-0805">Transcription regulation</keyword>
<dbReference type="PANTHER" id="PTHR30055">
    <property type="entry name" value="HTH-TYPE TRANSCRIPTIONAL REGULATOR RUTR"/>
    <property type="match status" value="1"/>
</dbReference>
<keyword evidence="8" id="KW-1185">Reference proteome</keyword>
<dbReference type="EMBL" id="BAAANT010000015">
    <property type="protein sequence ID" value="GAA2144248.1"/>
    <property type="molecule type" value="Genomic_DNA"/>
</dbReference>
<dbReference type="SUPFAM" id="SSF46689">
    <property type="entry name" value="Homeodomain-like"/>
    <property type="match status" value="1"/>
</dbReference>
<dbReference type="Gene3D" id="1.10.357.10">
    <property type="entry name" value="Tetracycline Repressor, domain 2"/>
    <property type="match status" value="1"/>
</dbReference>
<dbReference type="InterPro" id="IPR009057">
    <property type="entry name" value="Homeodomain-like_sf"/>
</dbReference>
<protein>
    <submittedName>
        <fullName evidence="7">TetR family transcriptional regulator</fullName>
    </submittedName>
</protein>
<dbReference type="PANTHER" id="PTHR30055:SF234">
    <property type="entry name" value="HTH-TYPE TRANSCRIPTIONAL REGULATOR BETI"/>
    <property type="match status" value="1"/>
</dbReference>
<organism evidence="7 8">
    <name type="scientific">Kitasatospora kazusensis</name>
    <dbReference type="NCBI Taxonomy" id="407974"/>
    <lineage>
        <taxon>Bacteria</taxon>
        <taxon>Bacillati</taxon>
        <taxon>Actinomycetota</taxon>
        <taxon>Actinomycetes</taxon>
        <taxon>Kitasatosporales</taxon>
        <taxon>Streptomycetaceae</taxon>
        <taxon>Kitasatospora</taxon>
    </lineage>
</organism>
<dbReference type="RefSeq" id="WP_344465253.1">
    <property type="nucleotide sequence ID" value="NZ_BAAANT010000015.1"/>
</dbReference>
<evidence type="ECO:0000313" key="7">
    <source>
        <dbReference type="EMBL" id="GAA2144248.1"/>
    </source>
</evidence>
<dbReference type="Pfam" id="PF17928">
    <property type="entry name" value="TetR_C_22"/>
    <property type="match status" value="1"/>
</dbReference>
<keyword evidence="2 4" id="KW-0238">DNA-binding</keyword>
<dbReference type="PRINTS" id="PR00455">
    <property type="entry name" value="HTHTETR"/>
</dbReference>
<gene>
    <name evidence="7" type="ORF">GCM10009760_31570</name>
</gene>
<evidence type="ECO:0000256" key="2">
    <source>
        <dbReference type="ARBA" id="ARBA00023125"/>
    </source>
</evidence>
<evidence type="ECO:0000256" key="3">
    <source>
        <dbReference type="ARBA" id="ARBA00023163"/>
    </source>
</evidence>
<reference evidence="7 8" key="1">
    <citation type="journal article" date="2019" name="Int. J. Syst. Evol. Microbiol.">
        <title>The Global Catalogue of Microorganisms (GCM) 10K type strain sequencing project: providing services to taxonomists for standard genome sequencing and annotation.</title>
        <authorList>
            <consortium name="The Broad Institute Genomics Platform"/>
            <consortium name="The Broad Institute Genome Sequencing Center for Infectious Disease"/>
            <person name="Wu L."/>
            <person name="Ma J."/>
        </authorList>
    </citation>
    <scope>NUCLEOTIDE SEQUENCE [LARGE SCALE GENOMIC DNA]</scope>
    <source>
        <strain evidence="7 8">JCM 14560</strain>
    </source>
</reference>
<evidence type="ECO:0000313" key="8">
    <source>
        <dbReference type="Proteomes" id="UP001422759"/>
    </source>
</evidence>
<dbReference type="Pfam" id="PF00440">
    <property type="entry name" value="TetR_N"/>
    <property type="match status" value="1"/>
</dbReference>
<name>A0ABN2ZM28_9ACTN</name>
<proteinExistence type="predicted"/>
<feature type="compositionally biased region" description="Basic and acidic residues" evidence="5">
    <location>
        <begin position="1"/>
        <end position="10"/>
    </location>
</feature>
<keyword evidence="3" id="KW-0804">Transcription</keyword>
<feature type="region of interest" description="Disordered" evidence="5">
    <location>
        <begin position="1"/>
        <end position="20"/>
    </location>
</feature>
<evidence type="ECO:0000256" key="5">
    <source>
        <dbReference type="SAM" id="MobiDB-lite"/>
    </source>
</evidence>
<dbReference type="InterPro" id="IPR050109">
    <property type="entry name" value="HTH-type_TetR-like_transc_reg"/>
</dbReference>